<dbReference type="SUPFAM" id="SSF55961">
    <property type="entry name" value="Bet v1-like"/>
    <property type="match status" value="1"/>
</dbReference>
<dbReference type="InterPro" id="IPR013538">
    <property type="entry name" value="ASHA1/2-like_C"/>
</dbReference>
<dbReference type="SUPFAM" id="SSF103111">
    <property type="entry name" value="Activator of Hsp90 ATPase, Aha1"/>
    <property type="match status" value="1"/>
</dbReference>
<evidence type="ECO:0000259" key="14">
    <source>
        <dbReference type="PROSITE" id="PS50067"/>
    </source>
</evidence>
<dbReference type="InterPro" id="IPR023393">
    <property type="entry name" value="START-like_dom_sf"/>
</dbReference>
<dbReference type="InterPro" id="IPR019821">
    <property type="entry name" value="Kinesin_motor_CS"/>
</dbReference>
<evidence type="ECO:0000256" key="1">
    <source>
        <dbReference type="ARBA" id="ARBA00004245"/>
    </source>
</evidence>
<comment type="similarity">
    <text evidence="2">Belongs to the AHA1 family.</text>
</comment>
<feature type="coiled-coil region" evidence="12">
    <location>
        <begin position="406"/>
        <end position="440"/>
    </location>
</feature>
<dbReference type="PRINTS" id="PR00380">
    <property type="entry name" value="KINESINHEAVY"/>
</dbReference>
<dbReference type="OrthoDB" id="3176171at2759"/>
<gene>
    <name evidence="16" type="ORF">GPM918_LOCUS13397</name>
    <name evidence="17" type="ORF">SRO942_LOCUS13397</name>
</gene>
<keyword evidence="7 11" id="KW-0067">ATP-binding</keyword>
<dbReference type="Gene3D" id="3.15.10.20">
    <property type="entry name" value="Activator of Hsp90 ATPase Aha1, N-terminal domain"/>
    <property type="match status" value="1"/>
</dbReference>
<dbReference type="PANTHER" id="PTHR47970:SF12">
    <property type="entry name" value="KINESIN FAMILY MEMBER 11"/>
    <property type="match status" value="1"/>
</dbReference>
<keyword evidence="3" id="KW-0963">Cytoplasm</keyword>
<evidence type="ECO:0000256" key="5">
    <source>
        <dbReference type="ARBA" id="ARBA00022741"/>
    </source>
</evidence>
<dbReference type="InterPro" id="IPR018247">
    <property type="entry name" value="EF_Hand_1_Ca_BS"/>
</dbReference>
<dbReference type="GO" id="GO:0008017">
    <property type="term" value="F:microtubule binding"/>
    <property type="evidence" value="ECO:0007669"/>
    <property type="project" value="InterPro"/>
</dbReference>
<feature type="domain" description="Kinesin motor" evidence="14">
    <location>
        <begin position="11"/>
        <end position="342"/>
    </location>
</feature>
<dbReference type="InterPro" id="IPR001752">
    <property type="entry name" value="Kinesin_motor_dom"/>
</dbReference>
<dbReference type="GO" id="GO:0005524">
    <property type="term" value="F:ATP binding"/>
    <property type="evidence" value="ECO:0007669"/>
    <property type="project" value="UniProtKB-UniRule"/>
</dbReference>
<dbReference type="Pfam" id="PF09229">
    <property type="entry name" value="Aha1_N"/>
    <property type="match status" value="1"/>
</dbReference>
<dbReference type="InterPro" id="IPR015310">
    <property type="entry name" value="AHSA1-like_N"/>
</dbReference>
<dbReference type="PROSITE" id="PS00411">
    <property type="entry name" value="KINESIN_MOTOR_1"/>
    <property type="match status" value="1"/>
</dbReference>
<dbReference type="GO" id="GO:0001671">
    <property type="term" value="F:ATPase activator activity"/>
    <property type="evidence" value="ECO:0007669"/>
    <property type="project" value="InterPro"/>
</dbReference>
<keyword evidence="4" id="KW-0493">Microtubule</keyword>
<dbReference type="FunFam" id="3.40.850.10:FF:000019">
    <property type="entry name" value="Kinesin-like protein KIN-5D"/>
    <property type="match status" value="1"/>
</dbReference>
<dbReference type="SUPFAM" id="SSF52540">
    <property type="entry name" value="P-loop containing nucleoside triphosphate hydrolases"/>
    <property type="match status" value="1"/>
</dbReference>
<dbReference type="InterPro" id="IPR036338">
    <property type="entry name" value="Aha1"/>
</dbReference>
<keyword evidence="5 11" id="KW-0547">Nucleotide-binding</keyword>
<feature type="domain" description="EF-hand" evidence="15">
    <location>
        <begin position="1301"/>
        <end position="1336"/>
    </location>
</feature>
<evidence type="ECO:0000259" key="15">
    <source>
        <dbReference type="PROSITE" id="PS50222"/>
    </source>
</evidence>
<organism evidence="16 18">
    <name type="scientific">Didymodactylos carnosus</name>
    <dbReference type="NCBI Taxonomy" id="1234261"/>
    <lineage>
        <taxon>Eukaryota</taxon>
        <taxon>Metazoa</taxon>
        <taxon>Spiralia</taxon>
        <taxon>Gnathifera</taxon>
        <taxon>Rotifera</taxon>
        <taxon>Eurotatoria</taxon>
        <taxon>Bdelloidea</taxon>
        <taxon>Philodinida</taxon>
        <taxon>Philodinidae</taxon>
        <taxon>Didymodactylos</taxon>
    </lineage>
</organism>
<comment type="similarity">
    <text evidence="10">Belongs to the TRAFAC class myosin-kinesin ATPase superfamily. Kinesin family. KIN-5/BimC subfamily.</text>
</comment>
<dbReference type="EMBL" id="CAJOBC010003074">
    <property type="protein sequence ID" value="CAF3765678.1"/>
    <property type="molecule type" value="Genomic_DNA"/>
</dbReference>
<dbReference type="Gene3D" id="3.30.530.20">
    <property type="match status" value="1"/>
</dbReference>
<dbReference type="GO" id="GO:0005876">
    <property type="term" value="C:spindle microtubule"/>
    <property type="evidence" value="ECO:0007669"/>
    <property type="project" value="TreeGrafter"/>
</dbReference>
<evidence type="ECO:0000313" key="18">
    <source>
        <dbReference type="Proteomes" id="UP000663829"/>
    </source>
</evidence>
<dbReference type="PANTHER" id="PTHR47970">
    <property type="entry name" value="KINESIN-LIKE PROTEIN KIF11"/>
    <property type="match status" value="1"/>
</dbReference>
<reference evidence="16" key="1">
    <citation type="submission" date="2021-02" db="EMBL/GenBank/DDBJ databases">
        <authorList>
            <person name="Nowell W R."/>
        </authorList>
    </citation>
    <scope>NUCLEOTIDE SEQUENCE</scope>
</reference>
<evidence type="ECO:0000313" key="16">
    <source>
        <dbReference type="EMBL" id="CAF0993909.1"/>
    </source>
</evidence>
<feature type="domain" description="EF-hand" evidence="15">
    <location>
        <begin position="1265"/>
        <end position="1300"/>
    </location>
</feature>
<dbReference type="GO" id="GO:0051231">
    <property type="term" value="P:spindle elongation"/>
    <property type="evidence" value="ECO:0007669"/>
    <property type="project" value="TreeGrafter"/>
</dbReference>
<evidence type="ECO:0000256" key="11">
    <source>
        <dbReference type="PROSITE-ProRule" id="PRU00283"/>
    </source>
</evidence>
<dbReference type="PROSITE" id="PS00018">
    <property type="entry name" value="EF_HAND_1"/>
    <property type="match status" value="1"/>
</dbReference>
<dbReference type="SMART" id="SM01000">
    <property type="entry name" value="Aha1_N"/>
    <property type="match status" value="1"/>
</dbReference>
<dbReference type="CDD" id="cd08892">
    <property type="entry name" value="SRPBCC_Aha1"/>
    <property type="match status" value="1"/>
</dbReference>
<comment type="caution">
    <text evidence="16">The sequence shown here is derived from an EMBL/GenBank/DDBJ whole genome shotgun (WGS) entry which is preliminary data.</text>
</comment>
<evidence type="ECO:0000313" key="17">
    <source>
        <dbReference type="EMBL" id="CAF3765678.1"/>
    </source>
</evidence>
<dbReference type="GO" id="GO:0008574">
    <property type="term" value="F:plus-end-directed microtubule motor activity"/>
    <property type="evidence" value="ECO:0007669"/>
    <property type="project" value="TreeGrafter"/>
</dbReference>
<dbReference type="SMART" id="SM00129">
    <property type="entry name" value="KISc"/>
    <property type="match status" value="1"/>
</dbReference>
<dbReference type="GO" id="GO:0090307">
    <property type="term" value="P:mitotic spindle assembly"/>
    <property type="evidence" value="ECO:0007669"/>
    <property type="project" value="TreeGrafter"/>
</dbReference>
<dbReference type="GO" id="GO:0051087">
    <property type="term" value="F:protein-folding chaperone binding"/>
    <property type="evidence" value="ECO:0007669"/>
    <property type="project" value="InterPro"/>
</dbReference>
<feature type="compositionally biased region" description="Low complexity" evidence="13">
    <location>
        <begin position="1037"/>
        <end position="1057"/>
    </location>
</feature>
<keyword evidence="12" id="KW-0175">Coiled coil</keyword>
<dbReference type="InterPro" id="IPR027417">
    <property type="entry name" value="P-loop_NTPase"/>
</dbReference>
<keyword evidence="18" id="KW-1185">Reference proteome</keyword>
<evidence type="ECO:0000256" key="7">
    <source>
        <dbReference type="ARBA" id="ARBA00022840"/>
    </source>
</evidence>
<dbReference type="SMART" id="SM00054">
    <property type="entry name" value="EFh"/>
    <property type="match status" value="2"/>
</dbReference>
<dbReference type="Proteomes" id="UP000681722">
    <property type="component" value="Unassembled WGS sequence"/>
</dbReference>
<keyword evidence="6" id="KW-0106">Calcium</keyword>
<dbReference type="PROSITE" id="PS50067">
    <property type="entry name" value="KINESIN_MOTOR_2"/>
    <property type="match status" value="1"/>
</dbReference>
<feature type="binding site" evidence="11">
    <location>
        <begin position="94"/>
        <end position="101"/>
    </location>
    <ligand>
        <name>ATP</name>
        <dbReference type="ChEBI" id="CHEBI:30616"/>
    </ligand>
</feature>
<dbReference type="InterPro" id="IPR036961">
    <property type="entry name" value="Kinesin_motor_dom_sf"/>
</dbReference>
<feature type="region of interest" description="Disordered" evidence="13">
    <location>
        <begin position="1025"/>
        <end position="1060"/>
    </location>
</feature>
<evidence type="ECO:0000256" key="9">
    <source>
        <dbReference type="ARBA" id="ARBA00023212"/>
    </source>
</evidence>
<dbReference type="GO" id="GO:0072686">
    <property type="term" value="C:mitotic spindle"/>
    <property type="evidence" value="ECO:0007669"/>
    <property type="project" value="TreeGrafter"/>
</dbReference>
<dbReference type="InterPro" id="IPR011992">
    <property type="entry name" value="EF-hand-dom_pair"/>
</dbReference>
<protein>
    <submittedName>
        <fullName evidence="16">Uncharacterized protein</fullName>
    </submittedName>
</protein>
<evidence type="ECO:0000256" key="12">
    <source>
        <dbReference type="SAM" id="Coils"/>
    </source>
</evidence>
<dbReference type="Gene3D" id="1.10.238.10">
    <property type="entry name" value="EF-hand"/>
    <property type="match status" value="1"/>
</dbReference>
<dbReference type="Proteomes" id="UP000663829">
    <property type="component" value="Unassembled WGS sequence"/>
</dbReference>
<name>A0A814G9X2_9BILA</name>
<dbReference type="GO" id="GO:0007018">
    <property type="term" value="P:microtubule-based movement"/>
    <property type="evidence" value="ECO:0007669"/>
    <property type="project" value="InterPro"/>
</dbReference>
<dbReference type="InterPro" id="IPR002048">
    <property type="entry name" value="EF_hand_dom"/>
</dbReference>
<evidence type="ECO:0000256" key="10">
    <source>
        <dbReference type="ARBA" id="ARBA00034704"/>
    </source>
</evidence>
<comment type="subcellular location">
    <subcellularLocation>
        <location evidence="1">Cytoplasm</location>
        <location evidence="1">Cytoskeleton</location>
    </subcellularLocation>
</comment>
<dbReference type="GO" id="GO:0005509">
    <property type="term" value="F:calcium ion binding"/>
    <property type="evidence" value="ECO:0007669"/>
    <property type="project" value="InterPro"/>
</dbReference>
<evidence type="ECO:0000256" key="13">
    <source>
        <dbReference type="SAM" id="MobiDB-lite"/>
    </source>
</evidence>
<evidence type="ECO:0000256" key="2">
    <source>
        <dbReference type="ARBA" id="ARBA00006817"/>
    </source>
</evidence>
<dbReference type="PROSITE" id="PS50222">
    <property type="entry name" value="EF_HAND_2"/>
    <property type="match status" value="2"/>
</dbReference>
<dbReference type="CDD" id="cd00051">
    <property type="entry name" value="EFh"/>
    <property type="match status" value="1"/>
</dbReference>
<dbReference type="Gene3D" id="3.40.850.10">
    <property type="entry name" value="Kinesin motor domain"/>
    <property type="match status" value="1"/>
</dbReference>
<dbReference type="InterPro" id="IPR047149">
    <property type="entry name" value="KIF11-like"/>
</dbReference>
<dbReference type="SUPFAM" id="SSF47473">
    <property type="entry name" value="EF-hand"/>
    <property type="match status" value="1"/>
</dbReference>
<evidence type="ECO:0000256" key="3">
    <source>
        <dbReference type="ARBA" id="ARBA00022490"/>
    </source>
</evidence>
<dbReference type="Pfam" id="PF08327">
    <property type="entry name" value="AHSA1"/>
    <property type="match status" value="1"/>
</dbReference>
<dbReference type="EMBL" id="CAJNOQ010003074">
    <property type="protein sequence ID" value="CAF0993909.1"/>
    <property type="molecule type" value="Genomic_DNA"/>
</dbReference>
<keyword evidence="8 11" id="KW-0505">Motor protein</keyword>
<evidence type="ECO:0000256" key="4">
    <source>
        <dbReference type="ARBA" id="ARBA00022701"/>
    </source>
</evidence>
<evidence type="ECO:0000256" key="8">
    <source>
        <dbReference type="ARBA" id="ARBA00023175"/>
    </source>
</evidence>
<keyword evidence="9" id="KW-0206">Cytoskeleton</keyword>
<dbReference type="Pfam" id="PF00225">
    <property type="entry name" value="Kinesin"/>
    <property type="match status" value="1"/>
</dbReference>
<proteinExistence type="inferred from homology"/>
<accession>A0A814G9X2</accession>
<evidence type="ECO:0000256" key="6">
    <source>
        <dbReference type="ARBA" id="ARBA00022837"/>
    </source>
</evidence>
<sequence>MNEAKQSVEKHVQVIARPRPLNENEKSQNLQSCFSVYESRREIVVNCKTTSTRFFSFDQVFSPTTKQQDLYKSVVSPIIDEVLKGYSCTIFAYGQTGSGKTHTMLGKFNLDKSLKDSAVHMTLLDVDAGIMPRAIQQLFQGLNRQHCDFTVKITYLELYNEELLDLLADTSVEPEKIKIYEDKDHKGTNMIVGANEITVENPHEAYKALVKGSLRRATAETLMNATSSRSHSIFTMTATMKEQNGDIKFGKIHLVDLAGSENIQRSGASDKRAREAGTINQSLLTLGRVITALINNEKHVSYRILQDSLCGKTITSIIITLSPANEFETLSTLEYGQRARSIRIRPEPNQLSTKDVAKEYAEEIRRLRKELEAKREADGIPYTQYITVKNQLITLQAVVDSKDVTIDSISQQLEQYKIENETFRRQLSTTQTELRSQTEEKNETQALLRYRYDELIYATDKALTHRDQALKCMQFLRDNRTKDSTTLEQYTSNCRLIIENIQLQMTQLNDSIKGTFTNFVGSIDNVLNLFLIVRSRLDDFNTNIRSVLTSAFTQFHSTHTDLNNFFLQLQKSSFEKPHQTLWTSLYNYMTNRVQTTLAQMLAYDFRNIVETTRDSSSNVLSLDVDAIKTNWLNEYEVLFNETQADIEEMVVNIINSITKHHHNLQSSSKTQNAITERIEYLCTKYIQDNQELLSKKFNQIFVNIKTDYDTPCETLFHLIEEDMNKIIENLNIMRNEVDYSQSSVVVIKDQLSKQFQRFDVLNHNVKHEWKLMSQSIEKFENDLSLLPTLMSEPKSDFEICQEIKQRRLSVTDENKENVMNIAPVQLAPPILQNRHQNENKKEKRRVKKAMAKWGEGDPRWIVEDRPDATNVNNWHWVEKNATQWSKDKLTELLVGLTIENDQLRCDIKELKKCDGEASANNRKAKLVYLYEWHIEAKYEGYIKGSNNDNKTKYQGELEIPNLSDENSIDEVNVSFSIEKEKAQKFKELMITHGTPIIRHRLGEYVRLLKEEFSQGLILPTKDKIVSSSVERKPPPSSTTTAPKTSLSTSNTTSSSSSKPLQTKDLVIEDHYKCSRNELFQVFTDSNMVKAFTQNSVQQYDCKQGGSFSLFGGNITGNFLDIIPYDTIEMLWRFKQWPDEHFSHVRLEFVDENDQTKLIVRQNGVPEQFYDNTMEGWRRFYIQAIKQTFGYGARLLIIMTKLRKNMSELNLTFRTKTYRDLAHKLRFDDAESARLAAFYEALSDPNTGLIPRERFRDFLSTVFNISDEILEDRIFSLLDDDRDMCINLKEWLNAMGIFLKATFDEQLKFVFRVYDVSGDGNLQREEIYSFLRKDMPIISEKLHDSAVRSMFIILGLPETSKKHMFIRMLNGSTTLGYTIPPPKMNEIKFSEISLPPSP</sequence>